<proteinExistence type="predicted"/>
<dbReference type="GeneID" id="9940502"/>
<dbReference type="KEGG" id="loa:LOAG_03115"/>
<organism evidence="3">
    <name type="scientific">Loa loa</name>
    <name type="common">Eye worm</name>
    <name type="synonym">Filaria loa</name>
    <dbReference type="NCBI Taxonomy" id="7209"/>
    <lineage>
        <taxon>Eukaryota</taxon>
        <taxon>Metazoa</taxon>
        <taxon>Ecdysozoa</taxon>
        <taxon>Nematoda</taxon>
        <taxon>Chromadorea</taxon>
        <taxon>Rhabditida</taxon>
        <taxon>Spirurina</taxon>
        <taxon>Spiruromorpha</taxon>
        <taxon>Filarioidea</taxon>
        <taxon>Onchocercidae</taxon>
        <taxon>Loa</taxon>
    </lineage>
</organism>
<dbReference type="InterPro" id="IPR052823">
    <property type="entry name" value="SXP/RAL-2_related"/>
</dbReference>
<dbReference type="RefSeq" id="XP_003138700.1">
    <property type="nucleotide sequence ID" value="XM_003138652.1"/>
</dbReference>
<keyword evidence="2" id="KW-0732">Signal</keyword>
<protein>
    <recommendedName>
        <fullName evidence="4">SXP/RAL-2 family protein Ani s 5-like cation-binding domain-containing protein</fullName>
    </recommendedName>
</protein>
<feature type="coiled-coil region" evidence="1">
    <location>
        <begin position="178"/>
        <end position="216"/>
    </location>
</feature>
<evidence type="ECO:0008006" key="4">
    <source>
        <dbReference type="Google" id="ProtNLM"/>
    </source>
</evidence>
<keyword evidence="1" id="KW-0175">Coiled coil</keyword>
<accession>A0A1S0U527</accession>
<dbReference type="OrthoDB" id="5871823at2759"/>
<gene>
    <name evidence="3" type="ORF">LOAG_03115</name>
</gene>
<reference evidence="3" key="1">
    <citation type="submission" date="2012-04" db="EMBL/GenBank/DDBJ databases">
        <title>The Genome Sequence of Loa loa.</title>
        <authorList>
            <consortium name="The Broad Institute Genome Sequencing Platform"/>
            <consortium name="Broad Institute Genome Sequencing Center for Infectious Disease"/>
            <person name="Nutman T.B."/>
            <person name="Fink D.L."/>
            <person name="Russ C."/>
            <person name="Young S."/>
            <person name="Zeng Q."/>
            <person name="Gargeya S."/>
            <person name="Alvarado L."/>
            <person name="Berlin A."/>
            <person name="Chapman S.B."/>
            <person name="Chen Z."/>
            <person name="Freedman E."/>
            <person name="Gellesch M."/>
            <person name="Goldberg J."/>
            <person name="Griggs A."/>
            <person name="Gujja S."/>
            <person name="Heilman E.R."/>
            <person name="Heiman D."/>
            <person name="Howarth C."/>
            <person name="Mehta T."/>
            <person name="Neiman D."/>
            <person name="Pearson M."/>
            <person name="Roberts A."/>
            <person name="Saif S."/>
            <person name="Shea T."/>
            <person name="Shenoy N."/>
            <person name="Sisk P."/>
            <person name="Stolte C."/>
            <person name="Sykes S."/>
            <person name="White J."/>
            <person name="Yandava C."/>
            <person name="Haas B."/>
            <person name="Henn M.R."/>
            <person name="Nusbaum C."/>
            <person name="Birren B."/>
        </authorList>
    </citation>
    <scope>NUCLEOTIDE SEQUENCE [LARGE SCALE GENOMIC DNA]</scope>
</reference>
<dbReference type="AlphaFoldDB" id="A0A1S0U527"/>
<evidence type="ECO:0000313" key="3">
    <source>
        <dbReference type="EMBL" id="EFO25367.1"/>
    </source>
</evidence>
<dbReference type="EMBL" id="JH712103">
    <property type="protein sequence ID" value="EFO25367.1"/>
    <property type="molecule type" value="Genomic_DNA"/>
</dbReference>
<dbReference type="PANTHER" id="PTHR21593:SF36">
    <property type="entry name" value="DUF148 DOMAIN-CONTAINING PROTEIN-RELATED"/>
    <property type="match status" value="1"/>
</dbReference>
<dbReference type="PANTHER" id="PTHR21593">
    <property type="entry name" value="PRION-LIKE- Q/N-RICH -DOMAIN-BEARING PROTEIN PROTEIN"/>
    <property type="match status" value="1"/>
</dbReference>
<feature type="chain" id="PRO_5010294571" description="SXP/RAL-2 family protein Ani s 5-like cation-binding domain-containing protein" evidence="2">
    <location>
        <begin position="19"/>
        <end position="280"/>
    </location>
</feature>
<feature type="signal peptide" evidence="2">
    <location>
        <begin position="1"/>
        <end position="18"/>
    </location>
</feature>
<dbReference type="CTD" id="9940502"/>
<sequence>MWFTWISVVYLNFIRTSAQFNIQEWQYRSPHQQQITEKPIFFPYYQRSYSKIPMPESLLLPKVYGFNPNLYPISLPISAEQPFSLGAFTAPTTSLQNLPFQSTWMTSSPLQTNQMEYVGHTTELKRSGNVMKSILTTKENDYNISVHVRSKLPDFLSGTSDDVKKKFHKIITNPDESFQHKQNKLDQLILNLDSKNQELYNQYRKMKDLEEREKRERIHAIVAGMSNKAQAVFAKLSAVLMNPEMKDIDRMNKINDFYKSVDEDVKNEFKDKMYDLNWQL</sequence>
<dbReference type="OMA" id="VLMNPEM"/>
<name>A0A1S0U527_LOALO</name>
<evidence type="ECO:0000256" key="1">
    <source>
        <dbReference type="SAM" id="Coils"/>
    </source>
</evidence>
<evidence type="ECO:0000256" key="2">
    <source>
        <dbReference type="SAM" id="SignalP"/>
    </source>
</evidence>
<dbReference type="InParanoid" id="A0A1S0U527"/>